<dbReference type="InterPro" id="IPR013087">
    <property type="entry name" value="Znf_C2H2_type"/>
</dbReference>
<comment type="similarity">
    <text evidence="3">Belongs to the krueppel C2H2-type zinc-finger protein family.</text>
</comment>
<dbReference type="GO" id="GO:0000981">
    <property type="term" value="F:DNA-binding transcription factor activity, RNA polymerase II-specific"/>
    <property type="evidence" value="ECO:0007669"/>
    <property type="project" value="TreeGrafter"/>
</dbReference>
<dbReference type="GO" id="GO:0005634">
    <property type="term" value="C:nucleus"/>
    <property type="evidence" value="ECO:0007669"/>
    <property type="project" value="UniProtKB-SubCell"/>
</dbReference>
<evidence type="ECO:0000313" key="17">
    <source>
        <dbReference type="Proteomes" id="UP000765507"/>
    </source>
</evidence>
<dbReference type="GO" id="GO:0000978">
    <property type="term" value="F:RNA polymerase II cis-regulatory region sequence-specific DNA binding"/>
    <property type="evidence" value="ECO:0007669"/>
    <property type="project" value="TreeGrafter"/>
</dbReference>
<gene>
    <name evidence="16" type="ORF">G0U57_011843</name>
</gene>
<evidence type="ECO:0000256" key="2">
    <source>
        <dbReference type="ARBA" id="ARBA00004123"/>
    </source>
</evidence>
<keyword evidence="4" id="KW-0479">Metal-binding</keyword>
<dbReference type="PROSITE" id="PS50805">
    <property type="entry name" value="KRAB"/>
    <property type="match status" value="1"/>
</dbReference>
<evidence type="ECO:0000256" key="13">
    <source>
        <dbReference type="SAM" id="MobiDB-lite"/>
    </source>
</evidence>
<dbReference type="InterPro" id="IPR036236">
    <property type="entry name" value="Znf_C2H2_sf"/>
</dbReference>
<keyword evidence="9" id="KW-0238">DNA-binding</keyword>
<feature type="region of interest" description="Disordered" evidence="13">
    <location>
        <begin position="1"/>
        <end position="59"/>
    </location>
</feature>
<evidence type="ECO:0000256" key="12">
    <source>
        <dbReference type="PROSITE-ProRule" id="PRU00042"/>
    </source>
</evidence>
<feature type="compositionally biased region" description="Gly residues" evidence="13">
    <location>
        <begin position="50"/>
        <end position="59"/>
    </location>
</feature>
<feature type="non-terminal residue" evidence="16">
    <location>
        <position position="1"/>
    </location>
</feature>
<dbReference type="InterPro" id="IPR036051">
    <property type="entry name" value="KRAB_dom_sf"/>
</dbReference>
<dbReference type="AlphaFoldDB" id="A0A8T1SD24"/>
<evidence type="ECO:0000256" key="10">
    <source>
        <dbReference type="ARBA" id="ARBA00023163"/>
    </source>
</evidence>
<evidence type="ECO:0000256" key="6">
    <source>
        <dbReference type="ARBA" id="ARBA00022771"/>
    </source>
</evidence>
<keyword evidence="17" id="KW-1185">Reference proteome</keyword>
<keyword evidence="11" id="KW-0539">Nucleus</keyword>
<feature type="domain" description="C2H2-type" evidence="14">
    <location>
        <begin position="253"/>
        <end position="280"/>
    </location>
</feature>
<comment type="caution">
    <text evidence="16">The sequence shown here is derived from an EMBL/GenBank/DDBJ whole genome shotgun (WGS) entry which is preliminary data.</text>
</comment>
<comment type="function">
    <text evidence="1">May be involved in transcriptional regulation.</text>
</comment>
<name>A0A8T1SD24_CHESE</name>
<feature type="domain" description="KRAB" evidence="15">
    <location>
        <begin position="53"/>
        <end position="124"/>
    </location>
</feature>
<dbReference type="InterPro" id="IPR001909">
    <property type="entry name" value="KRAB"/>
</dbReference>
<evidence type="ECO:0000313" key="16">
    <source>
        <dbReference type="EMBL" id="KAG6926607.1"/>
    </source>
</evidence>
<dbReference type="Proteomes" id="UP000765507">
    <property type="component" value="Unassembled WGS sequence"/>
</dbReference>
<keyword evidence="6 12" id="KW-0863">Zinc-finger</keyword>
<dbReference type="FunFam" id="3.30.160.60:FF:000933">
    <property type="entry name" value="zinc finger protein 771"/>
    <property type="match status" value="1"/>
</dbReference>
<evidence type="ECO:0000256" key="1">
    <source>
        <dbReference type="ARBA" id="ARBA00003767"/>
    </source>
</evidence>
<dbReference type="OrthoDB" id="8117402at2759"/>
<feature type="domain" description="C2H2-type" evidence="14">
    <location>
        <begin position="281"/>
        <end position="308"/>
    </location>
</feature>
<feature type="domain" description="C2H2-type" evidence="14">
    <location>
        <begin position="225"/>
        <end position="252"/>
    </location>
</feature>
<evidence type="ECO:0000256" key="4">
    <source>
        <dbReference type="ARBA" id="ARBA00022723"/>
    </source>
</evidence>
<proteinExistence type="inferred from homology"/>
<dbReference type="Pfam" id="PF00096">
    <property type="entry name" value="zf-C2H2"/>
    <property type="match status" value="5"/>
</dbReference>
<dbReference type="Gene3D" id="3.30.160.60">
    <property type="entry name" value="Classic Zinc Finger"/>
    <property type="match status" value="5"/>
</dbReference>
<dbReference type="SUPFAM" id="SSF109640">
    <property type="entry name" value="KRAB domain (Kruppel-associated box)"/>
    <property type="match status" value="1"/>
</dbReference>
<feature type="domain" description="C2H2-type" evidence="14">
    <location>
        <begin position="309"/>
        <end position="336"/>
    </location>
</feature>
<evidence type="ECO:0000256" key="7">
    <source>
        <dbReference type="ARBA" id="ARBA00022833"/>
    </source>
</evidence>
<dbReference type="PROSITE" id="PS50157">
    <property type="entry name" value="ZINC_FINGER_C2H2_2"/>
    <property type="match status" value="5"/>
</dbReference>
<keyword evidence="5" id="KW-0677">Repeat</keyword>
<feature type="domain" description="C2H2-type" evidence="14">
    <location>
        <begin position="197"/>
        <end position="224"/>
    </location>
</feature>
<protein>
    <submittedName>
        <fullName evidence="16">Zinc finger protein 647</fullName>
    </submittedName>
</protein>
<dbReference type="SMART" id="SM00355">
    <property type="entry name" value="ZnF_C2H2"/>
    <property type="match status" value="5"/>
</dbReference>
<evidence type="ECO:0000256" key="5">
    <source>
        <dbReference type="ARBA" id="ARBA00022737"/>
    </source>
</evidence>
<dbReference type="FunFam" id="3.30.160.60:FF:000135">
    <property type="entry name" value="Zinc finger protein 358"/>
    <property type="match status" value="1"/>
</dbReference>
<feature type="non-terminal residue" evidence="16">
    <location>
        <position position="347"/>
    </location>
</feature>
<comment type="subcellular location">
    <subcellularLocation>
        <location evidence="2">Nucleus</location>
    </subcellularLocation>
</comment>
<evidence type="ECO:0000256" key="11">
    <source>
        <dbReference type="ARBA" id="ARBA00023242"/>
    </source>
</evidence>
<keyword evidence="7" id="KW-0862">Zinc</keyword>
<feature type="compositionally biased region" description="Acidic residues" evidence="13">
    <location>
        <begin position="106"/>
        <end position="123"/>
    </location>
</feature>
<dbReference type="Gene3D" id="6.10.140.140">
    <property type="match status" value="1"/>
</dbReference>
<keyword evidence="8" id="KW-0805">Transcription regulation</keyword>
<dbReference type="EMBL" id="JAHGAV010000310">
    <property type="protein sequence ID" value="KAG6926607.1"/>
    <property type="molecule type" value="Genomic_DNA"/>
</dbReference>
<feature type="region of interest" description="Disordered" evidence="13">
    <location>
        <begin position="106"/>
        <end position="160"/>
    </location>
</feature>
<accession>A0A8T1SD24</accession>
<evidence type="ECO:0000256" key="9">
    <source>
        <dbReference type="ARBA" id="ARBA00023125"/>
    </source>
</evidence>
<dbReference type="Pfam" id="PF01352">
    <property type="entry name" value="KRAB"/>
    <property type="match status" value="1"/>
</dbReference>
<reference evidence="16 17" key="1">
    <citation type="journal article" date="2020" name="G3 (Bethesda)">
        <title>Draft Genome of the Common Snapping Turtle, Chelydra serpentina, a Model for Phenotypic Plasticity in Reptiles.</title>
        <authorList>
            <person name="Das D."/>
            <person name="Singh S.K."/>
            <person name="Bierstedt J."/>
            <person name="Erickson A."/>
            <person name="Galli G.L.J."/>
            <person name="Crossley D.A. 2nd"/>
            <person name="Rhen T."/>
        </authorList>
    </citation>
    <scope>NUCLEOTIDE SEQUENCE [LARGE SCALE GENOMIC DNA]</scope>
    <source>
        <strain evidence="16">KW</strain>
    </source>
</reference>
<dbReference type="PROSITE" id="PS00028">
    <property type="entry name" value="ZINC_FINGER_C2H2_1"/>
    <property type="match status" value="5"/>
</dbReference>
<evidence type="ECO:0000259" key="14">
    <source>
        <dbReference type="PROSITE" id="PS50157"/>
    </source>
</evidence>
<dbReference type="GO" id="GO:0008270">
    <property type="term" value="F:zinc ion binding"/>
    <property type="evidence" value="ECO:0007669"/>
    <property type="project" value="UniProtKB-KW"/>
</dbReference>
<evidence type="ECO:0000256" key="8">
    <source>
        <dbReference type="ARBA" id="ARBA00023015"/>
    </source>
</evidence>
<dbReference type="PANTHER" id="PTHR23235">
    <property type="entry name" value="KRUEPPEL-LIKE TRANSCRIPTION FACTOR"/>
    <property type="match status" value="1"/>
</dbReference>
<dbReference type="FunFam" id="3.30.160.60:FF:001224">
    <property type="entry name" value="zinc finger protein 771-like"/>
    <property type="match status" value="1"/>
</dbReference>
<keyword evidence="10" id="KW-0804">Transcription</keyword>
<evidence type="ECO:0000256" key="3">
    <source>
        <dbReference type="ARBA" id="ARBA00006991"/>
    </source>
</evidence>
<dbReference type="FunFam" id="3.30.160.60:FF:003288">
    <property type="entry name" value="Uncharacterized protein"/>
    <property type="match status" value="1"/>
</dbReference>
<organism evidence="16 17">
    <name type="scientific">Chelydra serpentina</name>
    <name type="common">Snapping turtle</name>
    <name type="synonym">Testudo serpentina</name>
    <dbReference type="NCBI Taxonomy" id="8475"/>
    <lineage>
        <taxon>Eukaryota</taxon>
        <taxon>Metazoa</taxon>
        <taxon>Chordata</taxon>
        <taxon>Craniata</taxon>
        <taxon>Vertebrata</taxon>
        <taxon>Euteleostomi</taxon>
        <taxon>Archelosauria</taxon>
        <taxon>Testudinata</taxon>
        <taxon>Testudines</taxon>
        <taxon>Cryptodira</taxon>
        <taxon>Durocryptodira</taxon>
        <taxon>Americhelydia</taxon>
        <taxon>Chelydroidea</taxon>
        <taxon>Chelydridae</taxon>
        <taxon>Chelydra</taxon>
    </lineage>
</organism>
<dbReference type="SMART" id="SM00349">
    <property type="entry name" value="KRAB"/>
    <property type="match status" value="1"/>
</dbReference>
<dbReference type="CDD" id="cd07765">
    <property type="entry name" value="KRAB_A-box"/>
    <property type="match status" value="1"/>
</dbReference>
<dbReference type="SUPFAM" id="SSF57667">
    <property type="entry name" value="beta-beta-alpha zinc fingers"/>
    <property type="match status" value="3"/>
</dbReference>
<dbReference type="PANTHER" id="PTHR23235:SF120">
    <property type="entry name" value="KRUPPEL-LIKE FACTOR 15"/>
    <property type="match status" value="1"/>
</dbReference>
<dbReference type="FunFam" id="3.30.160.60:FF:002090">
    <property type="entry name" value="Zinc finger protein 473"/>
    <property type="match status" value="1"/>
</dbReference>
<sequence length="347" mass="37876">GSRPAPPGHGDCNRPGTFLFPACAAPPIARQPGRGQGGPSPQRREPPPQGGGVAKGAGVPGAAMEEWVLLDERQRELYRDVMQENYGDAISLGFPVPKPAVISWMESEEEPCVPDLQGSEEQEIPAGDGTASDNEEEEVPEPPRQEAEPPGPDAPSRPDWAEACESLCRPPQRGRRWGPYARRRRVSAAPRAEPRVFDCPDCGKRFTLSSHLIRHQRVHTGERPFACGVCGKSFSQRSDLGRHQRTHTGEKLYRCTQCQKSFSESSHLIRHQIIHSGEKPFKCNVCGKSYGDSSYLAVHQRAHTGARPYRCPLCGKSFGRSSTLIRHQRVHAGAGAPAEGQPALPGP</sequence>
<evidence type="ECO:0000259" key="15">
    <source>
        <dbReference type="PROSITE" id="PS50805"/>
    </source>
</evidence>